<keyword evidence="2" id="KW-0238">DNA-binding</keyword>
<dbReference type="Gene3D" id="1.10.10.60">
    <property type="entry name" value="Homeodomain-like"/>
    <property type="match status" value="1"/>
</dbReference>
<organism evidence="5 6">
    <name type="scientific">Bacterioplanes sanyensis</name>
    <dbReference type="NCBI Taxonomy" id="1249553"/>
    <lineage>
        <taxon>Bacteria</taxon>
        <taxon>Pseudomonadati</taxon>
        <taxon>Pseudomonadota</taxon>
        <taxon>Gammaproteobacteria</taxon>
        <taxon>Oceanospirillales</taxon>
        <taxon>Oceanospirillaceae</taxon>
        <taxon>Bacterioplanes</taxon>
    </lineage>
</organism>
<proteinExistence type="predicted"/>
<dbReference type="PANTHER" id="PTHR47894">
    <property type="entry name" value="HTH-TYPE TRANSCRIPTIONAL REGULATOR GADX"/>
    <property type="match status" value="1"/>
</dbReference>
<dbReference type="SMART" id="SM00342">
    <property type="entry name" value="HTH_ARAC"/>
    <property type="match status" value="1"/>
</dbReference>
<dbReference type="PANTHER" id="PTHR47894:SF1">
    <property type="entry name" value="HTH-TYPE TRANSCRIPTIONAL REGULATOR VQSM"/>
    <property type="match status" value="1"/>
</dbReference>
<dbReference type="Proteomes" id="UP000202440">
    <property type="component" value="Chromosome"/>
</dbReference>
<evidence type="ECO:0000313" key="6">
    <source>
        <dbReference type="Proteomes" id="UP000202440"/>
    </source>
</evidence>
<dbReference type="PRINTS" id="PR00032">
    <property type="entry name" value="HTHARAC"/>
</dbReference>
<keyword evidence="1" id="KW-0805">Transcription regulation</keyword>
<dbReference type="GO" id="GO:0003700">
    <property type="term" value="F:DNA-binding transcription factor activity"/>
    <property type="evidence" value="ECO:0007669"/>
    <property type="project" value="InterPro"/>
</dbReference>
<gene>
    <name evidence="5" type="ORF">CHH28_12115</name>
</gene>
<reference evidence="5 6" key="1">
    <citation type="submission" date="2017-07" db="EMBL/GenBank/DDBJ databases">
        <title>Annotated genome sequence of Bacterioplanes sanyensis isolated from Red Sea.</title>
        <authorList>
            <person name="Rehman Z.U."/>
        </authorList>
    </citation>
    <scope>NUCLEOTIDE SEQUENCE [LARGE SCALE GENOMIC DNA]</scope>
    <source>
        <strain evidence="5 6">NV9</strain>
    </source>
</reference>
<dbReference type="RefSeq" id="WP_094060551.1">
    <property type="nucleotide sequence ID" value="NZ_CP022530.1"/>
</dbReference>
<dbReference type="AlphaFoldDB" id="A0A222FLV9"/>
<dbReference type="KEGG" id="bsan:CHH28_12115"/>
<sequence>MSRPLLLPSIQQPSRLAAAQLQQLLDSVHELGVPTVSILRHCSLPNGLNNSSVVSSVMLARAVEKAIEVTQQPLFGLLHGNRVPMAMRGFASQVFHAADTFADALSWILRYLNNYNLLGQLRCRHQDDTIVLEVHRQGAVPSIAGFTHHYLLATLTTLLRYLLSNSDEFTGVVRLREAPLTSGLHYEEYLQLPVQFNQDDNALCIPEYLLQLDIAEVSQIARRQAEIDCENQLASVSGQQDLATRLRSQLLHQQQFPALAVIADQLNSSPRTINRQMAELHTSYQQQLDSARRQLAIHFLSASDDSIDAIASRLGYNDASNFGRAFRRWLGMSPRQFRQLQRL</sequence>
<dbReference type="GO" id="GO:0005829">
    <property type="term" value="C:cytosol"/>
    <property type="evidence" value="ECO:0007669"/>
    <property type="project" value="TreeGrafter"/>
</dbReference>
<evidence type="ECO:0000313" key="5">
    <source>
        <dbReference type="EMBL" id="ASP39371.1"/>
    </source>
</evidence>
<dbReference type="SUPFAM" id="SSF46689">
    <property type="entry name" value="Homeodomain-like"/>
    <property type="match status" value="1"/>
</dbReference>
<dbReference type="Pfam" id="PF12833">
    <property type="entry name" value="HTH_18"/>
    <property type="match status" value="1"/>
</dbReference>
<keyword evidence="6" id="KW-1185">Reference proteome</keyword>
<dbReference type="InterPro" id="IPR018060">
    <property type="entry name" value="HTH_AraC"/>
</dbReference>
<dbReference type="InterPro" id="IPR032687">
    <property type="entry name" value="AraC-type_N"/>
</dbReference>
<dbReference type="OrthoDB" id="6816069at2"/>
<dbReference type="InterPro" id="IPR009057">
    <property type="entry name" value="Homeodomain-like_sf"/>
</dbReference>
<feature type="domain" description="HTH araC/xylS-type" evidence="4">
    <location>
        <begin position="240"/>
        <end position="340"/>
    </location>
</feature>
<evidence type="ECO:0000256" key="3">
    <source>
        <dbReference type="ARBA" id="ARBA00023163"/>
    </source>
</evidence>
<dbReference type="PROSITE" id="PS01124">
    <property type="entry name" value="HTH_ARAC_FAMILY_2"/>
    <property type="match status" value="1"/>
</dbReference>
<dbReference type="InterPro" id="IPR020449">
    <property type="entry name" value="Tscrpt_reg_AraC-type_HTH"/>
</dbReference>
<protein>
    <recommendedName>
        <fullName evidence="4">HTH araC/xylS-type domain-containing protein</fullName>
    </recommendedName>
</protein>
<dbReference type="GO" id="GO:0000976">
    <property type="term" value="F:transcription cis-regulatory region binding"/>
    <property type="evidence" value="ECO:0007669"/>
    <property type="project" value="TreeGrafter"/>
</dbReference>
<evidence type="ECO:0000256" key="2">
    <source>
        <dbReference type="ARBA" id="ARBA00023125"/>
    </source>
</evidence>
<evidence type="ECO:0000256" key="1">
    <source>
        <dbReference type="ARBA" id="ARBA00023015"/>
    </source>
</evidence>
<accession>A0A222FLV9</accession>
<keyword evidence="3" id="KW-0804">Transcription</keyword>
<evidence type="ECO:0000259" key="4">
    <source>
        <dbReference type="PROSITE" id="PS01124"/>
    </source>
</evidence>
<name>A0A222FLV9_9GAMM</name>
<dbReference type="EMBL" id="CP022530">
    <property type="protein sequence ID" value="ASP39371.1"/>
    <property type="molecule type" value="Genomic_DNA"/>
</dbReference>
<dbReference type="Pfam" id="PF12625">
    <property type="entry name" value="Arabinose_bd"/>
    <property type="match status" value="1"/>
</dbReference>